<evidence type="ECO:0000256" key="1">
    <source>
        <dbReference type="ARBA" id="ARBA00007435"/>
    </source>
</evidence>
<comment type="similarity">
    <text evidence="1">Belongs to the UPF0213 family.</text>
</comment>
<keyword evidence="4" id="KW-1185">Reference proteome</keyword>
<dbReference type="PANTHER" id="PTHR34477:SF1">
    <property type="entry name" value="UPF0213 PROTEIN YHBQ"/>
    <property type="match status" value="1"/>
</dbReference>
<dbReference type="Gene3D" id="3.40.1440.10">
    <property type="entry name" value="GIY-YIG endonuclease"/>
    <property type="match status" value="1"/>
</dbReference>
<reference evidence="3" key="1">
    <citation type="submission" date="2021-01" db="EMBL/GenBank/DDBJ databases">
        <title>Marivirga aurantiaca sp. nov., isolated from intertidal surface sediments.</title>
        <authorList>
            <person name="Zhang M."/>
        </authorList>
    </citation>
    <scope>NUCLEOTIDE SEQUENCE</scope>
    <source>
        <strain evidence="3">S37H4</strain>
    </source>
</reference>
<dbReference type="InterPro" id="IPR050190">
    <property type="entry name" value="UPF0213_domain"/>
</dbReference>
<comment type="caution">
    <text evidence="3">The sequence shown here is derived from an EMBL/GenBank/DDBJ whole genome shotgun (WGS) entry which is preliminary data.</text>
</comment>
<dbReference type="InterPro" id="IPR000305">
    <property type="entry name" value="GIY-YIG_endonuc"/>
</dbReference>
<evidence type="ECO:0000313" key="3">
    <source>
        <dbReference type="EMBL" id="MBK6263587.1"/>
    </source>
</evidence>
<dbReference type="SUPFAM" id="SSF82771">
    <property type="entry name" value="GIY-YIG endonuclease"/>
    <property type="match status" value="1"/>
</dbReference>
<feature type="domain" description="GIY-YIG" evidence="2">
    <location>
        <begin position="1"/>
        <end position="78"/>
    </location>
</feature>
<evidence type="ECO:0000313" key="4">
    <source>
        <dbReference type="Proteomes" id="UP000611723"/>
    </source>
</evidence>
<accession>A0A934WVA3</accession>
<name>A0A934WVA3_9BACT</name>
<dbReference type="PANTHER" id="PTHR34477">
    <property type="entry name" value="UPF0213 PROTEIN YHBQ"/>
    <property type="match status" value="1"/>
</dbReference>
<dbReference type="RefSeq" id="WP_201429277.1">
    <property type="nucleotide sequence ID" value="NZ_JAEQBW010000001.1"/>
</dbReference>
<sequence>MHYVYLIRCCDDKIYTGCTGDLKKRYKAHQDGKVKFTSTRRPLELEVYIAFKDEYKAWAFEKYLKSGSGKAFSQKRFL</sequence>
<gene>
    <name evidence="3" type="ORF">JKA74_00955</name>
</gene>
<proteinExistence type="inferred from homology"/>
<dbReference type="PROSITE" id="PS50164">
    <property type="entry name" value="GIY_YIG"/>
    <property type="match status" value="1"/>
</dbReference>
<dbReference type="Proteomes" id="UP000611723">
    <property type="component" value="Unassembled WGS sequence"/>
</dbReference>
<protein>
    <submittedName>
        <fullName evidence="3">GIY-YIG nuclease family protein</fullName>
    </submittedName>
</protein>
<dbReference type="Pfam" id="PF01541">
    <property type="entry name" value="GIY-YIG"/>
    <property type="match status" value="1"/>
</dbReference>
<dbReference type="AlphaFoldDB" id="A0A934WVA3"/>
<dbReference type="InterPro" id="IPR035901">
    <property type="entry name" value="GIY-YIG_endonuc_sf"/>
</dbReference>
<evidence type="ECO:0000259" key="2">
    <source>
        <dbReference type="PROSITE" id="PS50164"/>
    </source>
</evidence>
<organism evidence="3 4">
    <name type="scientific">Marivirga aurantiaca</name>
    <dbReference type="NCBI Taxonomy" id="2802615"/>
    <lineage>
        <taxon>Bacteria</taxon>
        <taxon>Pseudomonadati</taxon>
        <taxon>Bacteroidota</taxon>
        <taxon>Cytophagia</taxon>
        <taxon>Cytophagales</taxon>
        <taxon>Marivirgaceae</taxon>
        <taxon>Marivirga</taxon>
    </lineage>
</organism>
<dbReference type="EMBL" id="JAEQBW010000001">
    <property type="protein sequence ID" value="MBK6263587.1"/>
    <property type="molecule type" value="Genomic_DNA"/>
</dbReference>